<evidence type="ECO:0000256" key="1">
    <source>
        <dbReference type="SAM" id="MobiDB-lite"/>
    </source>
</evidence>
<dbReference type="RefSeq" id="XP_008797173.2">
    <property type="nucleotide sequence ID" value="XM_008798951.3"/>
</dbReference>
<feature type="region of interest" description="Disordered" evidence="1">
    <location>
        <begin position="43"/>
        <end position="109"/>
    </location>
</feature>
<feature type="compositionally biased region" description="Low complexity" evidence="1">
    <location>
        <begin position="95"/>
        <end position="104"/>
    </location>
</feature>
<evidence type="ECO:0000313" key="2">
    <source>
        <dbReference type="Proteomes" id="UP000228380"/>
    </source>
</evidence>
<protein>
    <submittedName>
        <fullName evidence="3 4">Nucleolin</fullName>
    </submittedName>
</protein>
<reference evidence="2" key="1">
    <citation type="journal article" date="2019" name="Nat. Commun.">
        <title>Genome-wide association mapping of date palm fruit traits.</title>
        <authorList>
            <person name="Hazzouri K.M."/>
            <person name="Gros-Balthazard M."/>
            <person name="Flowers J.M."/>
            <person name="Copetti D."/>
            <person name="Lemansour A."/>
            <person name="Lebrun M."/>
            <person name="Masmoudi K."/>
            <person name="Ferrand S."/>
            <person name="Dhar M.I."/>
            <person name="Fresquez Z.A."/>
            <person name="Rosas U."/>
            <person name="Zhang J."/>
            <person name="Talag J."/>
            <person name="Lee S."/>
            <person name="Kudrna D."/>
            <person name="Powell R.F."/>
            <person name="Leitch I.J."/>
            <person name="Krueger R.R."/>
            <person name="Wing R.A."/>
            <person name="Amiri K.M.A."/>
            <person name="Purugganan M.D."/>
        </authorList>
    </citation>
    <scope>NUCLEOTIDE SEQUENCE [LARGE SCALE GENOMIC DNA]</scope>
    <source>
        <strain evidence="2">cv. Khalas</strain>
    </source>
</reference>
<evidence type="ECO:0000313" key="4">
    <source>
        <dbReference type="RefSeq" id="XP_026662490.2"/>
    </source>
</evidence>
<evidence type="ECO:0000313" key="3">
    <source>
        <dbReference type="RefSeq" id="XP_008797173.2"/>
    </source>
</evidence>
<organism evidence="2 3">
    <name type="scientific">Phoenix dactylifera</name>
    <name type="common">Date palm</name>
    <dbReference type="NCBI Taxonomy" id="42345"/>
    <lineage>
        <taxon>Eukaryota</taxon>
        <taxon>Viridiplantae</taxon>
        <taxon>Streptophyta</taxon>
        <taxon>Embryophyta</taxon>
        <taxon>Tracheophyta</taxon>
        <taxon>Spermatophyta</taxon>
        <taxon>Magnoliopsida</taxon>
        <taxon>Liliopsida</taxon>
        <taxon>Arecaceae</taxon>
        <taxon>Coryphoideae</taxon>
        <taxon>Phoeniceae</taxon>
        <taxon>Phoenix</taxon>
    </lineage>
</organism>
<feature type="compositionally biased region" description="Acidic residues" evidence="1">
    <location>
        <begin position="188"/>
        <end position="211"/>
    </location>
</feature>
<name>A0A8B7CE22_PHODC</name>
<feature type="region of interest" description="Disordered" evidence="1">
    <location>
        <begin position="126"/>
        <end position="230"/>
    </location>
</feature>
<feature type="compositionally biased region" description="Pro residues" evidence="1">
    <location>
        <begin position="77"/>
        <end position="91"/>
    </location>
</feature>
<accession>A0A8B7CE22</accession>
<feature type="compositionally biased region" description="Basic and acidic residues" evidence="1">
    <location>
        <begin position="178"/>
        <end position="187"/>
    </location>
</feature>
<dbReference type="OrthoDB" id="1935019at2759"/>
<sequence>MSGSTERGRKDKGSSLANSEKDVEALLRAAQDDLLLKLRVDSHPISSHPSSSFSASSAASAGLNPDLVHRLEALKSNPPPSPAAPPPPPSKPAEKGAVAAAATEGGDDEWGRILGVDLAARFAALKGSSSGHNPGFQRPDLVPNLGDSNDEAGAVTDGDDGASEKEVEKVMQWAMDAARLDPLKSDKDGDDDVDGVNTDDDDEKEEEEEDLNEKKRKEMNKGKPKKWFFF</sequence>
<feature type="compositionally biased region" description="Low complexity" evidence="1">
    <location>
        <begin position="43"/>
        <end position="61"/>
    </location>
</feature>
<proteinExistence type="predicted"/>
<keyword evidence="2" id="KW-1185">Reference proteome</keyword>
<dbReference type="RefSeq" id="XP_026662490.2">
    <property type="nucleotide sequence ID" value="XM_026806689.2"/>
</dbReference>
<gene>
    <name evidence="3 4" type="primary">LOC103712431</name>
</gene>
<dbReference type="AlphaFoldDB" id="A0A8B7CE22"/>
<feature type="region of interest" description="Disordered" evidence="1">
    <location>
        <begin position="1"/>
        <end position="20"/>
    </location>
</feature>
<dbReference type="GeneID" id="103712431"/>
<dbReference type="Proteomes" id="UP000228380">
    <property type="component" value="Chromosome 17"/>
</dbReference>
<dbReference type="KEGG" id="pda:103712431"/>
<reference evidence="3 4" key="2">
    <citation type="submission" date="2025-04" db="UniProtKB">
        <authorList>
            <consortium name="RefSeq"/>
        </authorList>
    </citation>
    <scope>IDENTIFICATION</scope>
    <source>
        <tissue evidence="3 4">Young leaves</tissue>
    </source>
</reference>
<feature type="compositionally biased region" description="Basic and acidic residues" evidence="1">
    <location>
        <begin position="212"/>
        <end position="221"/>
    </location>
</feature>